<evidence type="ECO:0000313" key="2">
    <source>
        <dbReference type="EMBL" id="OAA74032.1"/>
    </source>
</evidence>
<dbReference type="EMBL" id="AZHB01000001">
    <property type="protein sequence ID" value="OAA74032.1"/>
    <property type="molecule type" value="Genomic_DNA"/>
</dbReference>
<proteinExistence type="predicted"/>
<gene>
    <name evidence="2" type="ORF">ISF_00933</name>
</gene>
<dbReference type="OrthoDB" id="5429716at2759"/>
<organism evidence="2 3">
    <name type="scientific">Cordyceps fumosorosea (strain ARSEF 2679)</name>
    <name type="common">Isaria fumosorosea</name>
    <dbReference type="NCBI Taxonomy" id="1081104"/>
    <lineage>
        <taxon>Eukaryota</taxon>
        <taxon>Fungi</taxon>
        <taxon>Dikarya</taxon>
        <taxon>Ascomycota</taxon>
        <taxon>Pezizomycotina</taxon>
        <taxon>Sordariomycetes</taxon>
        <taxon>Hypocreomycetidae</taxon>
        <taxon>Hypocreales</taxon>
        <taxon>Cordycipitaceae</taxon>
        <taxon>Cordyceps</taxon>
    </lineage>
</organism>
<comment type="caution">
    <text evidence="2">The sequence shown here is derived from an EMBL/GenBank/DDBJ whole genome shotgun (WGS) entry which is preliminary data.</text>
</comment>
<accession>A0A162JUN5</accession>
<sequence>MPSETAVFNRTLTNLGPLTTAFTPAPSCTALPSQSDAGFIFWHRTFDGDGPANGADVPYGSVACTPQDLATCYPSGAARQSILASGGYEFTQPYHSPGYRCPAGWTAVASASYDDAWSELSALAHNLSAPAPRGYDAVVTAFAISALAPSETVTVCCPSGYEPFAGDYEVQFGCTSSLGPASSRGVSERCFNDRPTTTVTFGYWNGRVTKIEPVSDAPTKYTQLPLETGMSYEVVHTMPNVVLINKGDDAGGEAASPTTTLTGTGAGKDGKKNAASGLRVNLPVAATVLVGVASFLGL</sequence>
<reference evidence="2 3" key="1">
    <citation type="journal article" date="2016" name="Genome Biol. Evol.">
        <title>Divergent and convergent evolution of fungal pathogenicity.</title>
        <authorList>
            <person name="Shang Y."/>
            <person name="Xiao G."/>
            <person name="Zheng P."/>
            <person name="Cen K."/>
            <person name="Zhan S."/>
            <person name="Wang C."/>
        </authorList>
    </citation>
    <scope>NUCLEOTIDE SEQUENCE [LARGE SCALE GENOMIC DNA]</scope>
    <source>
        <strain evidence="2 3">ARSEF 2679</strain>
    </source>
</reference>
<evidence type="ECO:0000313" key="3">
    <source>
        <dbReference type="Proteomes" id="UP000076744"/>
    </source>
</evidence>
<name>A0A162JUN5_CORFA</name>
<evidence type="ECO:0000256" key="1">
    <source>
        <dbReference type="SAM" id="MobiDB-lite"/>
    </source>
</evidence>
<keyword evidence="3" id="KW-1185">Reference proteome</keyword>
<dbReference type="RefSeq" id="XP_018708990.1">
    <property type="nucleotide sequence ID" value="XM_018844540.1"/>
</dbReference>
<dbReference type="AlphaFoldDB" id="A0A162JUN5"/>
<protein>
    <submittedName>
        <fullName evidence="2">Uncharacterized protein</fullName>
    </submittedName>
</protein>
<dbReference type="GeneID" id="30017225"/>
<feature type="region of interest" description="Disordered" evidence="1">
    <location>
        <begin position="249"/>
        <end position="270"/>
    </location>
</feature>
<dbReference type="Proteomes" id="UP000076744">
    <property type="component" value="Unassembled WGS sequence"/>
</dbReference>